<keyword evidence="3 6" id="KW-1133">Transmembrane helix</keyword>
<dbReference type="RefSeq" id="XP_018065627.1">
    <property type="nucleotide sequence ID" value="XM_018223024.1"/>
</dbReference>
<sequence length="356" mass="38958">MLTTSSKTMVATMAVFMVVSGLSVVLRLFLRKQRKTSLKADDYFVIAAWAFSAALAITNIVGVPVGGFGVPFESLSPAKAIVFLKILFVLQFWYIIAVALVKFSVLCFYGRVFGIGRYPTSVIVLLGISAAWLISFLFATFFQVWPLWCNWIACTPTTNYPVMYVLSSATDIVIDISILTLPAFFIRKLHLSGNQKIGIGAIFGLGIFCVVSSVARLAYTVLFQLADIEGNYAVNFDTAVVNIIMWSGIEACASTICANLPCYGPLIGRARSISAIITNIGSFFSLRTSKNASTKRKPDLERGVSASSDNIIWLEPSVENSIEGGAVKVESREEAREYVELEEGIKVRNSVNIDQK</sequence>
<evidence type="ECO:0000256" key="5">
    <source>
        <dbReference type="ARBA" id="ARBA00038359"/>
    </source>
</evidence>
<feature type="transmembrane region" description="Helical" evidence="6">
    <location>
        <begin position="82"/>
        <end position="110"/>
    </location>
</feature>
<dbReference type="InterPro" id="IPR052337">
    <property type="entry name" value="SAT4-like"/>
</dbReference>
<dbReference type="GO" id="GO:0016020">
    <property type="term" value="C:membrane"/>
    <property type="evidence" value="ECO:0007669"/>
    <property type="project" value="UniProtKB-SubCell"/>
</dbReference>
<evidence type="ECO:0000256" key="3">
    <source>
        <dbReference type="ARBA" id="ARBA00022989"/>
    </source>
</evidence>
<dbReference type="EMBL" id="KQ947427">
    <property type="protein sequence ID" value="KUJ11272.1"/>
    <property type="molecule type" value="Genomic_DNA"/>
</dbReference>
<dbReference type="PANTHER" id="PTHR33048:SF18">
    <property type="entry name" value="INTEGRAL MEMBRANE PROTEIN"/>
    <property type="match status" value="1"/>
</dbReference>
<dbReference type="GeneID" id="28832750"/>
<evidence type="ECO:0000256" key="1">
    <source>
        <dbReference type="ARBA" id="ARBA00004141"/>
    </source>
</evidence>
<evidence type="ECO:0000259" key="7">
    <source>
        <dbReference type="Pfam" id="PF20684"/>
    </source>
</evidence>
<accession>A0A194WUI5</accession>
<dbReference type="PANTHER" id="PTHR33048">
    <property type="entry name" value="PTH11-LIKE INTEGRAL MEMBRANE PROTEIN (AFU_ORTHOLOGUE AFUA_5G11245)"/>
    <property type="match status" value="1"/>
</dbReference>
<keyword evidence="2 6" id="KW-0812">Transmembrane</keyword>
<dbReference type="InterPro" id="IPR049326">
    <property type="entry name" value="Rhodopsin_dom_fungi"/>
</dbReference>
<feature type="transmembrane region" description="Helical" evidence="6">
    <location>
        <begin position="122"/>
        <end position="142"/>
    </location>
</feature>
<feature type="transmembrane region" description="Helical" evidence="6">
    <location>
        <begin position="162"/>
        <end position="185"/>
    </location>
</feature>
<proteinExistence type="inferred from homology"/>
<dbReference type="Pfam" id="PF20684">
    <property type="entry name" value="Fung_rhodopsin"/>
    <property type="match status" value="1"/>
</dbReference>
<gene>
    <name evidence="8" type="ORF">LY89DRAFT_786888</name>
</gene>
<evidence type="ECO:0000256" key="2">
    <source>
        <dbReference type="ARBA" id="ARBA00022692"/>
    </source>
</evidence>
<feature type="transmembrane region" description="Helical" evidence="6">
    <location>
        <begin position="197"/>
        <end position="219"/>
    </location>
</feature>
<organism evidence="8 9">
    <name type="scientific">Mollisia scopiformis</name>
    <name type="common">Conifer needle endophyte fungus</name>
    <name type="synonym">Phialocephala scopiformis</name>
    <dbReference type="NCBI Taxonomy" id="149040"/>
    <lineage>
        <taxon>Eukaryota</taxon>
        <taxon>Fungi</taxon>
        <taxon>Dikarya</taxon>
        <taxon>Ascomycota</taxon>
        <taxon>Pezizomycotina</taxon>
        <taxon>Leotiomycetes</taxon>
        <taxon>Helotiales</taxon>
        <taxon>Mollisiaceae</taxon>
        <taxon>Mollisia</taxon>
    </lineage>
</organism>
<comment type="subcellular location">
    <subcellularLocation>
        <location evidence="1">Membrane</location>
        <topology evidence="1">Multi-pass membrane protein</topology>
    </subcellularLocation>
</comment>
<evidence type="ECO:0000256" key="6">
    <source>
        <dbReference type="SAM" id="Phobius"/>
    </source>
</evidence>
<evidence type="ECO:0000256" key="4">
    <source>
        <dbReference type="ARBA" id="ARBA00023136"/>
    </source>
</evidence>
<dbReference type="AlphaFoldDB" id="A0A194WUI5"/>
<keyword evidence="4 6" id="KW-0472">Membrane</keyword>
<comment type="similarity">
    <text evidence="5">Belongs to the SAT4 family.</text>
</comment>
<feature type="transmembrane region" description="Helical" evidence="6">
    <location>
        <begin position="12"/>
        <end position="30"/>
    </location>
</feature>
<evidence type="ECO:0000313" key="9">
    <source>
        <dbReference type="Proteomes" id="UP000070700"/>
    </source>
</evidence>
<dbReference type="OrthoDB" id="5398388at2759"/>
<dbReference type="Proteomes" id="UP000070700">
    <property type="component" value="Unassembled WGS sequence"/>
</dbReference>
<dbReference type="InParanoid" id="A0A194WUI5"/>
<keyword evidence="9" id="KW-1185">Reference proteome</keyword>
<feature type="transmembrane region" description="Helical" evidence="6">
    <location>
        <begin position="42"/>
        <end position="62"/>
    </location>
</feature>
<feature type="domain" description="Rhodopsin" evidence="7">
    <location>
        <begin position="26"/>
        <end position="267"/>
    </location>
</feature>
<name>A0A194WUI5_MOLSC</name>
<protein>
    <recommendedName>
        <fullName evidence="7">Rhodopsin domain-containing protein</fullName>
    </recommendedName>
</protein>
<evidence type="ECO:0000313" key="8">
    <source>
        <dbReference type="EMBL" id="KUJ11272.1"/>
    </source>
</evidence>
<dbReference type="KEGG" id="psco:LY89DRAFT_786888"/>
<reference evidence="8 9" key="1">
    <citation type="submission" date="2015-10" db="EMBL/GenBank/DDBJ databases">
        <title>Full genome of DAOMC 229536 Phialocephala scopiformis, a fungal endophyte of spruce producing the potent anti-insectan compound rugulosin.</title>
        <authorList>
            <consortium name="DOE Joint Genome Institute"/>
            <person name="Walker A.K."/>
            <person name="Frasz S.L."/>
            <person name="Seifert K.A."/>
            <person name="Miller J.D."/>
            <person name="Mondo S.J."/>
            <person name="Labutti K."/>
            <person name="Lipzen A."/>
            <person name="Dockter R."/>
            <person name="Kennedy M."/>
            <person name="Grigoriev I.V."/>
            <person name="Spatafora J.W."/>
        </authorList>
    </citation>
    <scope>NUCLEOTIDE SEQUENCE [LARGE SCALE GENOMIC DNA]</scope>
    <source>
        <strain evidence="8 9">CBS 120377</strain>
    </source>
</reference>